<gene>
    <name evidence="2" type="ORF">Pla100_57810</name>
</gene>
<dbReference type="RefSeq" id="WP_146582161.1">
    <property type="nucleotide sequence ID" value="NZ_SJPM01000022.1"/>
</dbReference>
<dbReference type="EMBL" id="SJPM01000022">
    <property type="protein sequence ID" value="TWT88050.1"/>
    <property type="molecule type" value="Genomic_DNA"/>
</dbReference>
<reference evidence="2 3" key="1">
    <citation type="submission" date="2019-02" db="EMBL/GenBank/DDBJ databases">
        <title>Deep-cultivation of Planctomycetes and their phenomic and genomic characterization uncovers novel biology.</title>
        <authorList>
            <person name="Wiegand S."/>
            <person name="Jogler M."/>
            <person name="Boedeker C."/>
            <person name="Pinto D."/>
            <person name="Vollmers J."/>
            <person name="Rivas-Marin E."/>
            <person name="Kohn T."/>
            <person name="Peeters S.H."/>
            <person name="Heuer A."/>
            <person name="Rast P."/>
            <person name="Oberbeckmann S."/>
            <person name="Bunk B."/>
            <person name="Jeske O."/>
            <person name="Meyerdierks A."/>
            <person name="Storesund J.E."/>
            <person name="Kallscheuer N."/>
            <person name="Luecker S."/>
            <person name="Lage O.M."/>
            <person name="Pohl T."/>
            <person name="Merkel B.J."/>
            <person name="Hornburger P."/>
            <person name="Mueller R.-W."/>
            <person name="Bruemmer F."/>
            <person name="Labrenz M."/>
            <person name="Spormann A.M."/>
            <person name="Op Den Camp H."/>
            <person name="Overmann J."/>
            <person name="Amann R."/>
            <person name="Jetten M.S.M."/>
            <person name="Mascher T."/>
            <person name="Medema M.H."/>
            <person name="Devos D.P."/>
            <person name="Kaster A.-K."/>
            <person name="Ovreas L."/>
            <person name="Rohde M."/>
            <person name="Galperin M.Y."/>
            <person name="Jogler C."/>
        </authorList>
    </citation>
    <scope>NUCLEOTIDE SEQUENCE [LARGE SCALE GENOMIC DNA]</scope>
    <source>
        <strain evidence="2 3">Pla100</strain>
    </source>
</reference>
<comment type="caution">
    <text evidence="2">The sequence shown here is derived from an EMBL/GenBank/DDBJ whole genome shotgun (WGS) entry which is preliminary data.</text>
</comment>
<name>A0A5C5ZLM9_9BACT</name>
<evidence type="ECO:0000313" key="2">
    <source>
        <dbReference type="EMBL" id="TWT88050.1"/>
    </source>
</evidence>
<dbReference type="Proteomes" id="UP000316213">
    <property type="component" value="Unassembled WGS sequence"/>
</dbReference>
<protein>
    <submittedName>
        <fullName evidence="2">Uncharacterized protein</fullName>
    </submittedName>
</protein>
<sequence length="360" mass="39092">MSATFRWYCRRHLGVLLLILFVSTGGLVLPGCTPKVIVRKSPTDQDRGVRYYRPKPYLKIEPAEVAVNKTQSSLVPGLVRISLVYMPDFSEEYSISVRSGCGIADVGIKLEDGWNLTEISQELDSQTDENVEAIGSLLSAAGGLIPTSAADRSAENVSFTVPARNVPIGFYESVVGRDSCNVKRLYGFRYLGFMPFAGCPVEMNGHSHASCQDPSLCGQHPAGSLYGLTFVGGEMVFQSLDVMAVTPAVSAESLSEKQPTRSDVDAEHRSSGNEPDELKPPIATVDVSQLTLELRAYLTELGVDLTMLNAEAQDGVTLVRVVLPNASAVMPVRQAIDDWLVRRYSSREPFEVQLSIGAEG</sequence>
<feature type="region of interest" description="Disordered" evidence="1">
    <location>
        <begin position="251"/>
        <end position="280"/>
    </location>
</feature>
<dbReference type="OrthoDB" id="277441at2"/>
<evidence type="ECO:0000256" key="1">
    <source>
        <dbReference type="SAM" id="MobiDB-lite"/>
    </source>
</evidence>
<evidence type="ECO:0000313" key="3">
    <source>
        <dbReference type="Proteomes" id="UP000316213"/>
    </source>
</evidence>
<accession>A0A5C5ZLM9</accession>
<proteinExistence type="predicted"/>
<organism evidence="2 3">
    <name type="scientific">Neorhodopirellula pilleata</name>
    <dbReference type="NCBI Taxonomy" id="2714738"/>
    <lineage>
        <taxon>Bacteria</taxon>
        <taxon>Pseudomonadati</taxon>
        <taxon>Planctomycetota</taxon>
        <taxon>Planctomycetia</taxon>
        <taxon>Pirellulales</taxon>
        <taxon>Pirellulaceae</taxon>
        <taxon>Neorhodopirellula</taxon>
    </lineage>
</organism>
<keyword evidence="3" id="KW-1185">Reference proteome</keyword>
<feature type="compositionally biased region" description="Basic and acidic residues" evidence="1">
    <location>
        <begin position="254"/>
        <end position="279"/>
    </location>
</feature>
<dbReference type="AlphaFoldDB" id="A0A5C5ZLM9"/>